<dbReference type="Pfam" id="PF02992">
    <property type="entry name" value="Transposase_21"/>
    <property type="match status" value="1"/>
</dbReference>
<dbReference type="EMBL" id="JACGWJ010000013">
    <property type="protein sequence ID" value="KAL0378979.1"/>
    <property type="molecule type" value="Genomic_DNA"/>
</dbReference>
<reference evidence="1" key="1">
    <citation type="submission" date="2020-06" db="EMBL/GenBank/DDBJ databases">
        <authorList>
            <person name="Li T."/>
            <person name="Hu X."/>
            <person name="Zhang T."/>
            <person name="Song X."/>
            <person name="Zhang H."/>
            <person name="Dai N."/>
            <person name="Sheng W."/>
            <person name="Hou X."/>
            <person name="Wei L."/>
        </authorList>
    </citation>
    <scope>NUCLEOTIDE SEQUENCE</scope>
    <source>
        <strain evidence="1">G02</strain>
        <tissue evidence="1">Leaf</tissue>
    </source>
</reference>
<comment type="caution">
    <text evidence="1">The sequence shown here is derived from an EMBL/GenBank/DDBJ whole genome shotgun (WGS) entry which is preliminary data.</text>
</comment>
<name>A0AAW2RFZ5_SESRA</name>
<reference evidence="1" key="2">
    <citation type="journal article" date="2024" name="Plant">
        <title>Genomic evolution and insights into agronomic trait innovations of Sesamum species.</title>
        <authorList>
            <person name="Miao H."/>
            <person name="Wang L."/>
            <person name="Qu L."/>
            <person name="Liu H."/>
            <person name="Sun Y."/>
            <person name="Le M."/>
            <person name="Wang Q."/>
            <person name="Wei S."/>
            <person name="Zheng Y."/>
            <person name="Lin W."/>
            <person name="Duan Y."/>
            <person name="Cao H."/>
            <person name="Xiong S."/>
            <person name="Wang X."/>
            <person name="Wei L."/>
            <person name="Li C."/>
            <person name="Ma Q."/>
            <person name="Ju M."/>
            <person name="Zhao R."/>
            <person name="Li G."/>
            <person name="Mu C."/>
            <person name="Tian Q."/>
            <person name="Mei H."/>
            <person name="Zhang T."/>
            <person name="Gao T."/>
            <person name="Zhang H."/>
        </authorList>
    </citation>
    <scope>NUCLEOTIDE SEQUENCE</scope>
    <source>
        <strain evidence="1">G02</strain>
    </source>
</reference>
<accession>A0AAW2RFZ5</accession>
<evidence type="ECO:0000313" key="1">
    <source>
        <dbReference type="EMBL" id="KAL0378979.1"/>
    </source>
</evidence>
<organism evidence="1">
    <name type="scientific">Sesamum radiatum</name>
    <name type="common">Black benniseed</name>
    <dbReference type="NCBI Taxonomy" id="300843"/>
    <lineage>
        <taxon>Eukaryota</taxon>
        <taxon>Viridiplantae</taxon>
        <taxon>Streptophyta</taxon>
        <taxon>Embryophyta</taxon>
        <taxon>Tracheophyta</taxon>
        <taxon>Spermatophyta</taxon>
        <taxon>Magnoliopsida</taxon>
        <taxon>eudicotyledons</taxon>
        <taxon>Gunneridae</taxon>
        <taxon>Pentapetalae</taxon>
        <taxon>asterids</taxon>
        <taxon>lamiids</taxon>
        <taxon>Lamiales</taxon>
        <taxon>Pedaliaceae</taxon>
        <taxon>Sesamum</taxon>
    </lineage>
</organism>
<protein>
    <submittedName>
        <fullName evidence="1">Uncharacterized protein</fullName>
    </submittedName>
</protein>
<sequence length="105" mass="11888">MSDSGCARMGSHRTGSTVARIFIGPLYLHRTIRAGMCISSEHMILTMVIPGFSSPQSLIDIYLEPLIEELQNLWHVGVQTRDIAKDETFMMRTALMWTVNYPLMV</sequence>
<dbReference type="AlphaFoldDB" id="A0AAW2RFZ5"/>
<dbReference type="InterPro" id="IPR004242">
    <property type="entry name" value="Transposase_21"/>
</dbReference>
<gene>
    <name evidence="1" type="ORF">Sradi_3203400</name>
</gene>
<proteinExistence type="predicted"/>